<dbReference type="EC" id="3.1.-.-" evidence="1"/>
<dbReference type="GO" id="GO:0016787">
    <property type="term" value="F:hydrolase activity"/>
    <property type="evidence" value="ECO:0007669"/>
    <property type="project" value="UniProtKB-KW"/>
</dbReference>
<dbReference type="AlphaFoldDB" id="A0A1V5ZMT9"/>
<evidence type="ECO:0000313" key="1">
    <source>
        <dbReference type="EMBL" id="OQB41525.1"/>
    </source>
</evidence>
<dbReference type="SUPFAM" id="SSF109604">
    <property type="entry name" value="HD-domain/PDEase-like"/>
    <property type="match status" value="1"/>
</dbReference>
<sequence>MMNPEIVKYIGQLFLRYSYGQNIWLHSIEVAKIAEAIATEIGLDPVMAKKA</sequence>
<organism evidence="1">
    <name type="scientific">candidate division CPR1 bacterium ADurb.Bin160</name>
    <dbReference type="NCBI Taxonomy" id="1852826"/>
    <lineage>
        <taxon>Bacteria</taxon>
        <taxon>candidate division CPR1</taxon>
    </lineage>
</organism>
<keyword evidence="1" id="KW-0378">Hydrolase</keyword>
<dbReference type="EMBL" id="MWDB01000015">
    <property type="protein sequence ID" value="OQB41525.1"/>
    <property type="molecule type" value="Genomic_DNA"/>
</dbReference>
<protein>
    <submittedName>
        <fullName evidence="1">Ribonuclease Y</fullName>
        <ecNumber evidence="1">3.1.-.-</ecNumber>
    </submittedName>
</protein>
<gene>
    <name evidence="1" type="primary">rny_1</name>
    <name evidence="1" type="ORF">BWY04_00776</name>
</gene>
<name>A0A1V5ZMT9_9BACT</name>
<dbReference type="Gene3D" id="1.10.3210.10">
    <property type="entry name" value="Hypothetical protein af1432"/>
    <property type="match status" value="1"/>
</dbReference>
<accession>A0A1V5ZMT9</accession>
<comment type="caution">
    <text evidence="1">The sequence shown here is derived from an EMBL/GenBank/DDBJ whole genome shotgun (WGS) entry which is preliminary data.</text>
</comment>
<proteinExistence type="predicted"/>
<dbReference type="Proteomes" id="UP000485621">
    <property type="component" value="Unassembled WGS sequence"/>
</dbReference>
<reference evidence="1" key="1">
    <citation type="submission" date="2017-02" db="EMBL/GenBank/DDBJ databases">
        <title>Delving into the versatile metabolic prowess of the omnipresent phylum Bacteroidetes.</title>
        <authorList>
            <person name="Nobu M.K."/>
            <person name="Mei R."/>
            <person name="Narihiro T."/>
            <person name="Kuroda K."/>
            <person name="Liu W.-T."/>
        </authorList>
    </citation>
    <scope>NUCLEOTIDE SEQUENCE</scope>
    <source>
        <strain evidence="1">ADurb.Bin160</strain>
    </source>
</reference>